<sequence>MTRSYEITPPLLWLGTCSCDSVPTNNQTCGISDPLGLHHTLTPWVTLERLQTPDPLITSLAPMVMGAWTPRALYDQNKTVTKEITNGRAGSVVEQLVEA</sequence>
<organism evidence="1">
    <name type="scientific">Aspergillus arachidicola</name>
    <dbReference type="NCBI Taxonomy" id="656916"/>
    <lineage>
        <taxon>Eukaryota</taxon>
        <taxon>Fungi</taxon>
        <taxon>Dikarya</taxon>
        <taxon>Ascomycota</taxon>
        <taxon>Pezizomycotina</taxon>
        <taxon>Eurotiomycetes</taxon>
        <taxon>Eurotiomycetidae</taxon>
        <taxon>Eurotiales</taxon>
        <taxon>Aspergillaceae</taxon>
        <taxon>Aspergillus</taxon>
        <taxon>Aspergillus subgen. Circumdati</taxon>
    </lineage>
</organism>
<dbReference type="AlphaFoldDB" id="A0A5N6Y802"/>
<reference evidence="1" key="1">
    <citation type="submission" date="2019-04" db="EMBL/GenBank/DDBJ databases">
        <title>Friends and foes A comparative genomics study of 23 Aspergillus species from section Flavi.</title>
        <authorList>
            <consortium name="DOE Joint Genome Institute"/>
            <person name="Kjaerbolling I."/>
            <person name="Vesth T."/>
            <person name="Frisvad J.C."/>
            <person name="Nybo J.L."/>
            <person name="Theobald S."/>
            <person name="Kildgaard S."/>
            <person name="Isbrandt T."/>
            <person name="Kuo A."/>
            <person name="Sato A."/>
            <person name="Lyhne E.K."/>
            <person name="Kogle M.E."/>
            <person name="Wiebenga A."/>
            <person name="Kun R.S."/>
            <person name="Lubbers R.J."/>
            <person name="Makela M.R."/>
            <person name="Barry K."/>
            <person name="Chovatia M."/>
            <person name="Clum A."/>
            <person name="Daum C."/>
            <person name="Haridas S."/>
            <person name="He G."/>
            <person name="LaButti K."/>
            <person name="Lipzen A."/>
            <person name="Mondo S."/>
            <person name="Riley R."/>
            <person name="Salamov A."/>
            <person name="Simmons B.A."/>
            <person name="Magnuson J.K."/>
            <person name="Henrissat B."/>
            <person name="Mortensen U.H."/>
            <person name="Larsen T.O."/>
            <person name="Devries R.P."/>
            <person name="Grigoriev I.V."/>
            <person name="Machida M."/>
            <person name="Baker S.E."/>
            <person name="Andersen M.R."/>
        </authorList>
    </citation>
    <scope>NUCLEOTIDE SEQUENCE</scope>
    <source>
        <strain evidence="1">CBS 117612</strain>
    </source>
</reference>
<dbReference type="EMBL" id="ML737144">
    <property type="protein sequence ID" value="KAE8340973.1"/>
    <property type="molecule type" value="Genomic_DNA"/>
</dbReference>
<name>A0A5N6Y802_9EURO</name>
<dbReference type="PROSITE" id="PS51257">
    <property type="entry name" value="PROKAR_LIPOPROTEIN"/>
    <property type="match status" value="1"/>
</dbReference>
<protein>
    <submittedName>
        <fullName evidence="1">Uncharacterized protein</fullName>
    </submittedName>
</protein>
<evidence type="ECO:0000313" key="1">
    <source>
        <dbReference type="EMBL" id="KAE8340973.1"/>
    </source>
</evidence>
<dbReference type="Proteomes" id="UP000325558">
    <property type="component" value="Unassembled WGS sequence"/>
</dbReference>
<gene>
    <name evidence="1" type="ORF">BDV24DRAFT_133281</name>
</gene>
<proteinExistence type="predicted"/>
<accession>A0A5N6Y802</accession>